<proteinExistence type="predicted"/>
<organism evidence="1 2">
    <name type="scientific">Marinobacter nauticus</name>
    <name type="common">Marinobacter hydrocarbonoclasticus</name>
    <name type="synonym">Marinobacter aquaeolei</name>
    <dbReference type="NCBI Taxonomy" id="2743"/>
    <lineage>
        <taxon>Bacteria</taxon>
        <taxon>Pseudomonadati</taxon>
        <taxon>Pseudomonadota</taxon>
        <taxon>Gammaproteobacteria</taxon>
        <taxon>Pseudomonadales</taxon>
        <taxon>Marinobacteraceae</taxon>
        <taxon>Marinobacter</taxon>
    </lineage>
</organism>
<dbReference type="RefSeq" id="WP_072676886.1">
    <property type="nucleotide sequence ID" value="NZ_MPKY01000001.1"/>
</dbReference>
<evidence type="ECO:0000313" key="2">
    <source>
        <dbReference type="Proteomes" id="UP000183986"/>
    </source>
</evidence>
<dbReference type="Pfam" id="PF08907">
    <property type="entry name" value="DUF1853"/>
    <property type="match status" value="1"/>
</dbReference>
<comment type="caution">
    <text evidence="1">The sequence shown here is derived from an EMBL/GenBank/DDBJ whole genome shotgun (WGS) entry which is preliminary data.</text>
</comment>
<protein>
    <recommendedName>
        <fullName evidence="3">DUF1853 family protein</fullName>
    </recommendedName>
</protein>
<name>A0A1M2UXA8_MARNT</name>
<dbReference type="AlphaFoldDB" id="A0A1M2UXA8"/>
<evidence type="ECO:0008006" key="3">
    <source>
        <dbReference type="Google" id="ProtNLM"/>
    </source>
</evidence>
<evidence type="ECO:0000313" key="1">
    <source>
        <dbReference type="EMBL" id="OJS99920.1"/>
    </source>
</evidence>
<reference evidence="1" key="1">
    <citation type="submission" date="2016-11" db="EMBL/GenBank/DDBJ databases">
        <title>Draft Genome Sequence of Marinobacter hydrocarbonoclasticus strain STW2, a polyaromatic aromatic hydrocarbon degrading and denitrifying bacterium from rhizosphere of Seagrass Enhalus acodoides.</title>
        <authorList>
            <person name="Ling J."/>
            <person name="Dong J."/>
        </authorList>
    </citation>
    <scope>NUCLEOTIDE SEQUENCE [LARGE SCALE GENOMIC DNA]</scope>
    <source>
        <strain evidence="1">STW2</strain>
    </source>
</reference>
<dbReference type="InterPro" id="IPR015003">
    <property type="entry name" value="DUF1853"/>
</dbReference>
<dbReference type="Proteomes" id="UP000183986">
    <property type="component" value="Unassembled WGS sequence"/>
</dbReference>
<dbReference type="EMBL" id="MPKY01000001">
    <property type="protein sequence ID" value="OJS99920.1"/>
    <property type="molecule type" value="Genomic_DNA"/>
</dbReference>
<gene>
    <name evidence="1" type="ORF">BEE62_07340</name>
</gene>
<keyword evidence="2" id="KW-1185">Reference proteome</keyword>
<dbReference type="OrthoDB" id="378654at2"/>
<sequence>MTTNAETETLLNLQIPAIRHLAWLCTAPQLLAAPMSFEPLQWLPDDYRDKLKHWDKHPDTMPARLAATTERRLGHYFERLYEVLLVDLLGWELLLKNQQIKAGNRTIGELDFLVRNPHTRCLEHHEIAIKYYLGVNEGPEMTKWYGPNAKDRLDLKVDRMLSHQSPMAQRVEAQALLAELGISEPIIPRVFLPGYLFYPGDEVALPDYVPAGHRQGQWCYARDLVNLDLAGWVPLKKPHWIGPWRQGAQPDIEAARVAVAFVEAKGVPVLFARVAWQPGLGCWVERERWFVVPGEWPLGGVACFYLNPKALAAPTEAVTRRCTPRFHPS</sequence>
<accession>A0A1M2UXA8</accession>